<accession>A0A485LM28</accession>
<name>A0A485LM28_9STRA</name>
<dbReference type="InterPro" id="IPR009057">
    <property type="entry name" value="Homeodomain-like_sf"/>
</dbReference>
<evidence type="ECO:0000313" key="8">
    <source>
        <dbReference type="EMBL" id="VFT99786.1"/>
    </source>
</evidence>
<dbReference type="PANTHER" id="PTHR46621:SF1">
    <property type="entry name" value="SNRNA-ACTIVATING PROTEIN COMPLEX SUBUNIT 4"/>
    <property type="match status" value="1"/>
</dbReference>
<evidence type="ECO:0000256" key="4">
    <source>
        <dbReference type="ARBA" id="ARBA00023242"/>
    </source>
</evidence>
<dbReference type="PANTHER" id="PTHR46621">
    <property type="entry name" value="SNRNA-ACTIVATING PROTEIN COMPLEX SUBUNIT 4"/>
    <property type="match status" value="1"/>
</dbReference>
<feature type="domain" description="Myb-like" evidence="5">
    <location>
        <begin position="237"/>
        <end position="290"/>
    </location>
</feature>
<dbReference type="Pfam" id="PF00249">
    <property type="entry name" value="Myb_DNA-binding"/>
    <property type="match status" value="1"/>
</dbReference>
<dbReference type="GO" id="GO:0000978">
    <property type="term" value="F:RNA polymerase II cis-regulatory region sequence-specific DNA binding"/>
    <property type="evidence" value="ECO:0007669"/>
    <property type="project" value="TreeGrafter"/>
</dbReference>
<evidence type="ECO:0000259" key="5">
    <source>
        <dbReference type="PROSITE" id="PS50090"/>
    </source>
</evidence>
<dbReference type="EMBL" id="VJMH01007229">
    <property type="protein sequence ID" value="KAF0684894.1"/>
    <property type="molecule type" value="Genomic_DNA"/>
</dbReference>
<dbReference type="GO" id="GO:0042796">
    <property type="term" value="P:snRNA transcription by RNA polymerase III"/>
    <property type="evidence" value="ECO:0007669"/>
    <property type="project" value="TreeGrafter"/>
</dbReference>
<dbReference type="Proteomes" id="UP000332933">
    <property type="component" value="Unassembled WGS sequence"/>
</dbReference>
<dbReference type="AlphaFoldDB" id="A0A485LM28"/>
<feature type="domain" description="HTH myb-type" evidence="6">
    <location>
        <begin position="353"/>
        <end position="409"/>
    </location>
</feature>
<keyword evidence="9" id="KW-1185">Reference proteome</keyword>
<dbReference type="Gene3D" id="1.10.10.60">
    <property type="entry name" value="Homeodomain-like"/>
    <property type="match status" value="4"/>
</dbReference>
<evidence type="ECO:0000256" key="3">
    <source>
        <dbReference type="ARBA" id="ARBA00023163"/>
    </source>
</evidence>
<proteinExistence type="predicted"/>
<reference evidence="7" key="2">
    <citation type="submission" date="2019-06" db="EMBL/GenBank/DDBJ databases">
        <title>Genomics analysis of Aphanomyces spp. identifies a new class of oomycete effector associated with host adaptation.</title>
        <authorList>
            <person name="Gaulin E."/>
        </authorList>
    </citation>
    <scope>NUCLEOTIDE SEQUENCE</scope>
    <source>
        <strain evidence="7">CBS 578.67</strain>
    </source>
</reference>
<keyword evidence="1" id="KW-0805">Transcription regulation</keyword>
<reference evidence="8 9" key="1">
    <citation type="submission" date="2019-03" db="EMBL/GenBank/DDBJ databases">
        <authorList>
            <person name="Gaulin E."/>
            <person name="Dumas B."/>
        </authorList>
    </citation>
    <scope>NUCLEOTIDE SEQUENCE [LARGE SCALE GENOMIC DNA]</scope>
    <source>
        <strain evidence="8">CBS 568.67</strain>
    </source>
</reference>
<dbReference type="GO" id="GO:0042795">
    <property type="term" value="P:snRNA transcription by RNA polymerase II"/>
    <property type="evidence" value="ECO:0007669"/>
    <property type="project" value="TreeGrafter"/>
</dbReference>
<dbReference type="OrthoDB" id="2143914at2759"/>
<evidence type="ECO:0000313" key="9">
    <source>
        <dbReference type="Proteomes" id="UP000332933"/>
    </source>
</evidence>
<dbReference type="Pfam" id="PF13921">
    <property type="entry name" value="Myb_DNA-bind_6"/>
    <property type="match status" value="1"/>
</dbReference>
<dbReference type="InterPro" id="IPR051575">
    <property type="entry name" value="Myb-like_DNA-bd"/>
</dbReference>
<feature type="domain" description="HTH myb-type" evidence="6">
    <location>
        <begin position="237"/>
        <end position="294"/>
    </location>
</feature>
<feature type="domain" description="Myb-like" evidence="5">
    <location>
        <begin position="353"/>
        <end position="405"/>
    </location>
</feature>
<evidence type="ECO:0000313" key="7">
    <source>
        <dbReference type="EMBL" id="KAF0684894.1"/>
    </source>
</evidence>
<dbReference type="PROSITE" id="PS51294">
    <property type="entry name" value="HTH_MYB"/>
    <property type="match status" value="2"/>
</dbReference>
<dbReference type="InterPro" id="IPR017930">
    <property type="entry name" value="Myb_dom"/>
</dbReference>
<keyword evidence="4" id="KW-0539">Nucleus</keyword>
<dbReference type="SUPFAM" id="SSF46689">
    <property type="entry name" value="Homeodomain-like"/>
    <property type="match status" value="3"/>
</dbReference>
<dbReference type="GO" id="GO:0019185">
    <property type="term" value="C:snRNA-activating protein complex"/>
    <property type="evidence" value="ECO:0007669"/>
    <property type="project" value="TreeGrafter"/>
</dbReference>
<keyword evidence="3" id="KW-0804">Transcription</keyword>
<evidence type="ECO:0000256" key="1">
    <source>
        <dbReference type="ARBA" id="ARBA00023015"/>
    </source>
</evidence>
<organism evidence="8 9">
    <name type="scientific">Aphanomyces stellatus</name>
    <dbReference type="NCBI Taxonomy" id="120398"/>
    <lineage>
        <taxon>Eukaryota</taxon>
        <taxon>Sar</taxon>
        <taxon>Stramenopiles</taxon>
        <taxon>Oomycota</taxon>
        <taxon>Saprolegniomycetes</taxon>
        <taxon>Saprolegniales</taxon>
        <taxon>Verrucalvaceae</taxon>
        <taxon>Aphanomyces</taxon>
    </lineage>
</organism>
<dbReference type="EMBL" id="CAADRA010007255">
    <property type="protein sequence ID" value="VFT99786.1"/>
    <property type="molecule type" value="Genomic_DNA"/>
</dbReference>
<protein>
    <submittedName>
        <fullName evidence="8">Aste57867_23138 protein</fullName>
    </submittedName>
</protein>
<dbReference type="SMART" id="SM00717">
    <property type="entry name" value="SANT"/>
    <property type="match status" value="5"/>
</dbReference>
<sequence>MDAAIEANRAYVAALTALVEQMEAREEAIVKRIQYLQDRMRAEFRASIQAHMAAVGIAQHPPPTSSASSVVSASSAADARPRKRVYGYFYGDKQPSDGLRPTVSWRNAESVFFRCIRQKYLDFQYAPTQKWTPREVDALRETVMLPLWQHGRILWNRVPVVAKLRGRTGHACFLRWAMLQLETMETSHPWTQDEDAALTSLQAAISSWPHVAEAMAARAFPRRPHLAYYLRFQRHLNPHLRHKKWTPDDDAALKAAVEVFGTERNVWQLVAESLDGFLADQCGNRWRQTLCPQIKSGKFDLLEDRRLLLALAMEIQDPDGREERPRIDWMRVKDLVPCRTAAQCRERFKETLDPWRKSSTFSREEDAALRQFVHTMAPTQKWSDVTQHVPHRTADQCRRRWQTLEKEDARPRIDDMMQSNQEAAVVEL</sequence>
<evidence type="ECO:0000256" key="2">
    <source>
        <dbReference type="ARBA" id="ARBA00023125"/>
    </source>
</evidence>
<dbReference type="InterPro" id="IPR001005">
    <property type="entry name" value="SANT/Myb"/>
</dbReference>
<keyword evidence="2" id="KW-0238">DNA-binding</keyword>
<dbReference type="GO" id="GO:0001006">
    <property type="term" value="F:RNA polymerase III type 3 promoter sequence-specific DNA binding"/>
    <property type="evidence" value="ECO:0007669"/>
    <property type="project" value="TreeGrafter"/>
</dbReference>
<evidence type="ECO:0000259" key="6">
    <source>
        <dbReference type="PROSITE" id="PS51294"/>
    </source>
</evidence>
<gene>
    <name evidence="8" type="primary">Aste57867_23138</name>
    <name evidence="7" type="ORF">As57867_023067</name>
    <name evidence="8" type="ORF">ASTE57867_23138</name>
</gene>
<dbReference type="PROSITE" id="PS50090">
    <property type="entry name" value="MYB_LIKE"/>
    <property type="match status" value="2"/>
</dbReference>
<dbReference type="CDD" id="cd00167">
    <property type="entry name" value="SANT"/>
    <property type="match status" value="3"/>
</dbReference>